<evidence type="ECO:0000313" key="3">
    <source>
        <dbReference type="EMBL" id="CAF4631419.1"/>
    </source>
</evidence>
<reference evidence="2" key="1">
    <citation type="submission" date="2021-02" db="EMBL/GenBank/DDBJ databases">
        <authorList>
            <person name="Nowell W R."/>
        </authorList>
    </citation>
    <scope>NUCLEOTIDE SEQUENCE</scope>
</reference>
<comment type="caution">
    <text evidence="2">The sequence shown here is derived from an EMBL/GenBank/DDBJ whole genome shotgun (WGS) entry which is preliminary data.</text>
</comment>
<dbReference type="EMBL" id="CAJOBJ010121455">
    <property type="protein sequence ID" value="CAF4677941.1"/>
    <property type="molecule type" value="Genomic_DNA"/>
</dbReference>
<dbReference type="Proteomes" id="UP000681720">
    <property type="component" value="Unassembled WGS sequence"/>
</dbReference>
<proteinExistence type="predicted"/>
<organism evidence="2 5">
    <name type="scientific">Rotaria magnacalcarata</name>
    <dbReference type="NCBI Taxonomy" id="392030"/>
    <lineage>
        <taxon>Eukaryota</taxon>
        <taxon>Metazoa</taxon>
        <taxon>Spiralia</taxon>
        <taxon>Gnathifera</taxon>
        <taxon>Rotifera</taxon>
        <taxon>Eurotatoria</taxon>
        <taxon>Bdelloidea</taxon>
        <taxon>Philodinida</taxon>
        <taxon>Philodinidae</taxon>
        <taxon>Rotaria</taxon>
    </lineage>
</organism>
<gene>
    <name evidence="1" type="ORF">BYL167_LOCUS34818</name>
    <name evidence="3" type="ORF">BYL167_LOCUS41385</name>
    <name evidence="2" type="ORF">GIL414_LOCUS38626</name>
    <name evidence="4" type="ORF">GIL414_LOCUS42155</name>
</gene>
<dbReference type="AlphaFoldDB" id="A0A8S2YZA6"/>
<dbReference type="EMBL" id="CAJOBH010071539">
    <property type="protein sequence ID" value="CAF4474266.1"/>
    <property type="molecule type" value="Genomic_DNA"/>
</dbReference>
<dbReference type="Proteomes" id="UP000681967">
    <property type="component" value="Unassembled WGS sequence"/>
</dbReference>
<accession>A0A8S2YZA6</accession>
<dbReference type="EMBL" id="CAJOBJ010102449">
    <property type="protein sequence ID" value="CAF4594076.1"/>
    <property type="molecule type" value="Genomic_DNA"/>
</dbReference>
<dbReference type="EMBL" id="CAJOBH010104869">
    <property type="protein sequence ID" value="CAF4631419.1"/>
    <property type="molecule type" value="Genomic_DNA"/>
</dbReference>
<evidence type="ECO:0000313" key="1">
    <source>
        <dbReference type="EMBL" id="CAF4474266.1"/>
    </source>
</evidence>
<feature type="non-terminal residue" evidence="2">
    <location>
        <position position="1"/>
    </location>
</feature>
<evidence type="ECO:0000313" key="2">
    <source>
        <dbReference type="EMBL" id="CAF4594076.1"/>
    </source>
</evidence>
<evidence type="ECO:0000313" key="5">
    <source>
        <dbReference type="Proteomes" id="UP000681720"/>
    </source>
</evidence>
<evidence type="ECO:0000313" key="4">
    <source>
        <dbReference type="EMBL" id="CAF4677941.1"/>
    </source>
</evidence>
<feature type="non-terminal residue" evidence="2">
    <location>
        <position position="57"/>
    </location>
</feature>
<protein>
    <submittedName>
        <fullName evidence="2">Uncharacterized protein</fullName>
    </submittedName>
</protein>
<sequence>LERQKLYLHSGDITNRLDLEKLNLYSYHDVILLANDINNEQNQLETSSSEAADAECL</sequence>
<name>A0A8S2YZA6_9BILA</name>